<keyword evidence="7 13" id="KW-0812">Transmembrane</keyword>
<keyword evidence="10 13" id="KW-0472">Membrane</keyword>
<dbReference type="GO" id="GO:0005789">
    <property type="term" value="C:endoplasmic reticulum membrane"/>
    <property type="evidence" value="ECO:0007669"/>
    <property type="project" value="UniProtKB-SubCell"/>
</dbReference>
<evidence type="ECO:0000256" key="7">
    <source>
        <dbReference type="ARBA" id="ARBA00022692"/>
    </source>
</evidence>
<evidence type="ECO:0000256" key="9">
    <source>
        <dbReference type="ARBA" id="ARBA00022989"/>
    </source>
</evidence>
<dbReference type="GO" id="GO:1990529">
    <property type="term" value="C:glycosylphosphatidylinositol-mannosyltransferase I complex"/>
    <property type="evidence" value="ECO:0007669"/>
    <property type="project" value="TreeGrafter"/>
</dbReference>
<dbReference type="PANTHER" id="PTHR12886">
    <property type="entry name" value="PIG-M MANNOSYLTRANSFERASE"/>
    <property type="match status" value="1"/>
</dbReference>
<feature type="transmembrane region" description="Helical" evidence="13">
    <location>
        <begin position="223"/>
        <end position="244"/>
    </location>
</feature>
<comment type="pathway">
    <text evidence="2 13">Glycolipid biosynthesis; glycosylphosphatidylinositol-anchor biosynthesis.</text>
</comment>
<dbReference type="InterPro" id="IPR007704">
    <property type="entry name" value="PIG-M"/>
</dbReference>
<dbReference type="GO" id="GO:0006506">
    <property type="term" value="P:GPI anchor biosynthetic process"/>
    <property type="evidence" value="ECO:0007669"/>
    <property type="project" value="UniProtKB-KW"/>
</dbReference>
<dbReference type="EC" id="2.4.1.-" evidence="13"/>
<evidence type="ECO:0000256" key="13">
    <source>
        <dbReference type="RuleBase" id="RU365064"/>
    </source>
</evidence>
<comment type="caution">
    <text evidence="14">The sequence shown here is derived from an EMBL/GenBank/DDBJ whole genome shotgun (WGS) entry which is preliminary data.</text>
</comment>
<feature type="transmembrane region" description="Helical" evidence="13">
    <location>
        <begin position="313"/>
        <end position="335"/>
    </location>
</feature>
<evidence type="ECO:0000256" key="6">
    <source>
        <dbReference type="ARBA" id="ARBA00022679"/>
    </source>
</evidence>
<comment type="function">
    <text evidence="11 13">Catalytic subunit of the glycosylphosphatidylinositol-mannosyltransferase I complex which catalyzes the transfer of the first mannose, via an alpha-1,4 bond from a dolichol-phosphate-mannose (Dol-P-Man) to the glucosaminyl acyl phosphatidylinositol (GlcN-(acyl)PI) intermediate to generate alpha-D-Man-(1-&gt;4)-alpha-D-GlcN-(1-&gt;6)-(1-radyl,2-acyl-sn-glycero-3-phospho)-2-acyl-inositol and participates in the sixth step of the glycosylphosphatidylinositol-anchor biosynthesis.</text>
</comment>
<feature type="transmembrane region" description="Helical" evidence="13">
    <location>
        <begin position="355"/>
        <end position="376"/>
    </location>
</feature>
<keyword evidence="5 13" id="KW-0328">Glycosyltransferase</keyword>
<keyword evidence="9 13" id="KW-1133">Transmembrane helix</keyword>
<dbReference type="GO" id="GO:0004376">
    <property type="term" value="F:GPI mannosyltransferase activity"/>
    <property type="evidence" value="ECO:0007669"/>
    <property type="project" value="InterPro"/>
</dbReference>
<evidence type="ECO:0000256" key="2">
    <source>
        <dbReference type="ARBA" id="ARBA00004687"/>
    </source>
</evidence>
<evidence type="ECO:0000256" key="4">
    <source>
        <dbReference type="ARBA" id="ARBA00022502"/>
    </source>
</evidence>
<keyword evidence="6 13" id="KW-0808">Transferase</keyword>
<evidence type="ECO:0000313" key="14">
    <source>
        <dbReference type="EMBL" id="CAK1595031.1"/>
    </source>
</evidence>
<comment type="subcellular location">
    <subcellularLocation>
        <location evidence="1 13">Endoplasmic reticulum membrane</location>
        <topology evidence="1 13">Multi-pass membrane protein</topology>
    </subcellularLocation>
</comment>
<evidence type="ECO:0000256" key="12">
    <source>
        <dbReference type="ARBA" id="ARBA00093608"/>
    </source>
</evidence>
<comment type="similarity">
    <text evidence="3 13">Belongs to the PIGM family.</text>
</comment>
<feature type="transmembrane region" description="Helical" evidence="13">
    <location>
        <begin position="383"/>
        <end position="406"/>
    </location>
</feature>
<keyword evidence="8 13" id="KW-0256">Endoplasmic reticulum</keyword>
<reference evidence="14 15" key="1">
    <citation type="submission" date="2023-11" db="EMBL/GenBank/DDBJ databases">
        <authorList>
            <person name="Hedman E."/>
            <person name="Englund M."/>
            <person name="Stromberg M."/>
            <person name="Nyberg Akerstrom W."/>
            <person name="Nylinder S."/>
            <person name="Jareborg N."/>
            <person name="Kallberg Y."/>
            <person name="Kronander E."/>
        </authorList>
    </citation>
    <scope>NUCLEOTIDE SEQUENCE [LARGE SCALE GENOMIC DNA]</scope>
</reference>
<feature type="transmembrane region" description="Helical" evidence="13">
    <location>
        <begin position="73"/>
        <end position="100"/>
    </location>
</feature>
<accession>A0AAV1LHT3</accession>
<evidence type="ECO:0000313" key="15">
    <source>
        <dbReference type="Proteomes" id="UP001314205"/>
    </source>
</evidence>
<feature type="transmembrane region" description="Helical" evidence="13">
    <location>
        <begin position="175"/>
        <end position="196"/>
    </location>
</feature>
<feature type="transmembrane region" description="Helical" evidence="13">
    <location>
        <begin position="265"/>
        <end position="282"/>
    </location>
</feature>
<dbReference type="GO" id="GO:0051751">
    <property type="term" value="F:alpha-1,4-mannosyltransferase activity"/>
    <property type="evidence" value="ECO:0007669"/>
    <property type="project" value="InterPro"/>
</dbReference>
<organism evidence="14 15">
    <name type="scientific">Parnassius mnemosyne</name>
    <name type="common">clouded apollo</name>
    <dbReference type="NCBI Taxonomy" id="213953"/>
    <lineage>
        <taxon>Eukaryota</taxon>
        <taxon>Metazoa</taxon>
        <taxon>Ecdysozoa</taxon>
        <taxon>Arthropoda</taxon>
        <taxon>Hexapoda</taxon>
        <taxon>Insecta</taxon>
        <taxon>Pterygota</taxon>
        <taxon>Neoptera</taxon>
        <taxon>Endopterygota</taxon>
        <taxon>Lepidoptera</taxon>
        <taxon>Glossata</taxon>
        <taxon>Ditrysia</taxon>
        <taxon>Papilionoidea</taxon>
        <taxon>Papilionidae</taxon>
        <taxon>Parnassiinae</taxon>
        <taxon>Parnassini</taxon>
        <taxon>Parnassius</taxon>
        <taxon>Driopa</taxon>
    </lineage>
</organism>
<dbReference type="PANTHER" id="PTHR12886:SF0">
    <property type="entry name" value="GPI MANNOSYLTRANSFERASE 1"/>
    <property type="match status" value="1"/>
</dbReference>
<evidence type="ECO:0000256" key="11">
    <source>
        <dbReference type="ARBA" id="ARBA00093408"/>
    </source>
</evidence>
<evidence type="ECO:0000256" key="8">
    <source>
        <dbReference type="ARBA" id="ARBA00022824"/>
    </source>
</evidence>
<name>A0AAV1LHT3_9NEOP</name>
<evidence type="ECO:0000256" key="1">
    <source>
        <dbReference type="ARBA" id="ARBA00004477"/>
    </source>
</evidence>
<evidence type="ECO:0000256" key="5">
    <source>
        <dbReference type="ARBA" id="ARBA00022676"/>
    </source>
</evidence>
<dbReference type="Pfam" id="PF05007">
    <property type="entry name" value="Mannosyl_trans"/>
    <property type="match status" value="1"/>
</dbReference>
<feature type="transmembrane region" description="Helical" evidence="13">
    <location>
        <begin position="12"/>
        <end position="30"/>
    </location>
</feature>
<keyword evidence="4 13" id="KW-0337">GPI-anchor biosynthesis</keyword>
<sequence length="428" mass="49399">MERFMSVVNLPFSYHLIAGIAIRLALIVYGDFHDRNYDVAYTDVDYKVFTDAARHVVGGGSPYMRHTYRYSPIIAYLLIPNVVLSVHYGKILFSLFDILITVALKTLVEYQLKSKNTASKVAKYCSLFWLYNPLSIGISTRGNADSVPCFFIVLSILSLQTNIIKGLLKYVFSGILLGISIHLRLYPLVFSFPMYLSLGEYKISRSTHLKTGIIALMPNKKQITLTLSCVTTLFLLTYIMYLKYGYEFLFETYIYHLFRKDTRHNFSVLFYYSYLTMDQLIFDVVKTVSQIFEFIILFVLSLSFGCEPETMPFALFCQAVVLVAFNSVMTSQYFIWFLSLLPLVVHSFRIKPAHALILTMIWFTAQGAWLFYAYLLEFKCREVFLLIWLKGVVFFCANIFVLGHLIKSYTPSYGFGQIDLVPCRVKNK</sequence>
<dbReference type="AlphaFoldDB" id="A0AAV1LHT3"/>
<proteinExistence type="inferred from homology"/>
<evidence type="ECO:0000256" key="10">
    <source>
        <dbReference type="ARBA" id="ARBA00023136"/>
    </source>
</evidence>
<dbReference type="Proteomes" id="UP001314205">
    <property type="component" value="Unassembled WGS sequence"/>
</dbReference>
<dbReference type="EMBL" id="CAVLGL010000091">
    <property type="protein sequence ID" value="CAK1595031.1"/>
    <property type="molecule type" value="Genomic_DNA"/>
</dbReference>
<protein>
    <recommendedName>
        <fullName evidence="12 13">GPI alpha-1,4-mannosyltransferase I, catalytic subunit</fullName>
        <ecNumber evidence="13">2.4.1.-</ecNumber>
    </recommendedName>
    <alternativeName>
        <fullName evidence="13">GPI mannosyltransferase I</fullName>
    </alternativeName>
</protein>
<feature type="transmembrane region" description="Helical" evidence="13">
    <location>
        <begin position="288"/>
        <end position="306"/>
    </location>
</feature>
<keyword evidence="15" id="KW-1185">Reference proteome</keyword>
<gene>
    <name evidence="14" type="ORF">PARMNEM_LOCUS14580</name>
</gene>
<evidence type="ECO:0000256" key="3">
    <source>
        <dbReference type="ARBA" id="ARBA00011071"/>
    </source>
</evidence>